<feature type="transmembrane region" description="Helical" evidence="8">
    <location>
        <begin position="298"/>
        <end position="326"/>
    </location>
</feature>
<gene>
    <name evidence="10" type="ORF">Q9S78_04320</name>
</gene>
<keyword evidence="5 8" id="KW-0472">Membrane</keyword>
<evidence type="ECO:0000256" key="7">
    <source>
        <dbReference type="SAM" id="MobiDB-lite"/>
    </source>
</evidence>
<feature type="domain" description="ABC3 transporter permease C-terminal" evidence="9">
    <location>
        <begin position="317"/>
        <end position="424"/>
    </location>
</feature>
<comment type="similarity">
    <text evidence="6">Belongs to the ABC-4 integral membrane protein family.</text>
</comment>
<feature type="compositionally biased region" description="Basic and acidic residues" evidence="7">
    <location>
        <begin position="1"/>
        <end position="22"/>
    </location>
</feature>
<feature type="transmembrane region" description="Helical" evidence="8">
    <location>
        <begin position="822"/>
        <end position="845"/>
    </location>
</feature>
<organism evidence="10 11">
    <name type="scientific">Microbacterium aquilitoris</name>
    <dbReference type="NCBI Taxonomy" id="3067307"/>
    <lineage>
        <taxon>Bacteria</taxon>
        <taxon>Bacillati</taxon>
        <taxon>Actinomycetota</taxon>
        <taxon>Actinomycetes</taxon>
        <taxon>Micrococcales</taxon>
        <taxon>Microbacteriaceae</taxon>
        <taxon>Microbacterium</taxon>
    </lineage>
</organism>
<feature type="transmembrane region" description="Helical" evidence="8">
    <location>
        <begin position="358"/>
        <end position="382"/>
    </location>
</feature>
<protein>
    <submittedName>
        <fullName evidence="10">FtsX-like permease family protein</fullName>
    </submittedName>
</protein>
<feature type="transmembrane region" description="Helical" evidence="8">
    <location>
        <begin position="483"/>
        <end position="508"/>
    </location>
</feature>
<evidence type="ECO:0000256" key="3">
    <source>
        <dbReference type="ARBA" id="ARBA00022692"/>
    </source>
</evidence>
<comment type="subcellular location">
    <subcellularLocation>
        <location evidence="1">Cell membrane</location>
        <topology evidence="1">Multi-pass membrane protein</topology>
    </subcellularLocation>
</comment>
<dbReference type="Proteomes" id="UP001262835">
    <property type="component" value="Unassembled WGS sequence"/>
</dbReference>
<feature type="transmembrane region" description="Helical" evidence="8">
    <location>
        <begin position="912"/>
        <end position="935"/>
    </location>
</feature>
<feature type="transmembrane region" description="Helical" evidence="8">
    <location>
        <begin position="394"/>
        <end position="417"/>
    </location>
</feature>
<keyword evidence="3 8" id="KW-0812">Transmembrane</keyword>
<evidence type="ECO:0000256" key="8">
    <source>
        <dbReference type="SAM" id="Phobius"/>
    </source>
</evidence>
<accession>A0ABU3GGQ6</accession>
<feature type="transmembrane region" description="Helical" evidence="8">
    <location>
        <begin position="871"/>
        <end position="892"/>
    </location>
</feature>
<evidence type="ECO:0000256" key="4">
    <source>
        <dbReference type="ARBA" id="ARBA00022989"/>
    </source>
</evidence>
<evidence type="ECO:0000256" key="2">
    <source>
        <dbReference type="ARBA" id="ARBA00022475"/>
    </source>
</evidence>
<feature type="transmembrane region" description="Helical" evidence="8">
    <location>
        <begin position="537"/>
        <end position="561"/>
    </location>
</feature>
<sequence length="949" mass="99288">MTTVRDRPRADAGARRRAERPKPSRTARMRVAVRIARRQVRRAWVSSLLIMSLIALPIAGMAGVAVFVNSSMSTAAERVSVDLGRMEAWVAPLGAADAGFWQVPTDPYSSGYGSGWPTGEEQITDVEPPSSLPAGTEIVKVSEGRERVTTVTGLAAVPAWAGDIGDPRFAGRFEVTSGRAPTTADEVMVTPATLERVGVSLGGRLELVDSATSFTIVGTFDDATRPDADSAVAFADADRYDEAKWYLPETPISWSQIQALNMDGLGVYSREVVLDPPSFTYPDGSEPWTAETSETQGLLALASALAAGGLAAGYMVVMLAGAAFAVSARRQQRALAIAASVGAEPRDLRSVVLLQGTVLGLVGGLVGLFAGIGLAAVVMRIADNGSATQFWGFHVPWVLLVGILVFAMLVGTASAFVPARSVGRSDTISALRGARRPQRVGASRPLWGSLLILIGAAVTVLCGLAAAAVATDISLAWDSPLRWLPTIGIIAGPVLAQVGILISGRWLLWLASRLLSRLGIAARLAARDAVANGARTVPAFAAIGATVFVGVFAVGLGMMAAGQSERTYSYTAPLGTAYADISSSTETPLTPDEVASATDEIESALRTSGATETALVQRQTAVWAENENDIPADAERAVAVTPNSFLIGQNDLQGGWTHFGDPSNNLQIIAPDDLPIVMGISLSASDRAAYLDGAALVADERLIVDGAIEVASWPERAWQSGRAPDNAYVPASGEGLDEPSWRRQVPAIGVDAREQGVAVAIAPATAGELGLRVAVSGVYAAFPGDVDVATSDRLNALSESMSTETYSVWIYRETGPADPSIWLVPLLAAVAVLVLGASAVALGLARFERRPDDATLAAVGGTPGLRRRIGLWQGLVIAGFGTFAGATAGILPPTGFWLQSQTSHEPMSLADIPWWLLAVLAVALPVGIAAVNWLVPPREPELTRRNVIA</sequence>
<dbReference type="InterPro" id="IPR003838">
    <property type="entry name" value="ABC3_permease_C"/>
</dbReference>
<name>A0ABU3GGQ6_9MICO</name>
<feature type="transmembrane region" description="Helical" evidence="8">
    <location>
        <begin position="44"/>
        <end position="68"/>
    </location>
</feature>
<evidence type="ECO:0000256" key="1">
    <source>
        <dbReference type="ARBA" id="ARBA00004651"/>
    </source>
</evidence>
<keyword evidence="4 8" id="KW-1133">Transmembrane helix</keyword>
<reference evidence="10 11" key="1">
    <citation type="submission" date="2023-08" db="EMBL/GenBank/DDBJ databases">
        <title>Microbacterium aquilitoris sp. nov. and Microbacterium gwkjibeachense sp. nov., isolated from beach.</title>
        <authorList>
            <person name="Lee S.D."/>
            <person name="Yang H."/>
            <person name="Kim I."/>
        </authorList>
    </citation>
    <scope>NUCLEOTIDE SEQUENCE [LARGE SCALE GENOMIC DNA]</scope>
    <source>
        <strain evidence="10 11">KSW-18</strain>
    </source>
</reference>
<dbReference type="PANTHER" id="PTHR30572">
    <property type="entry name" value="MEMBRANE COMPONENT OF TRANSPORTER-RELATED"/>
    <property type="match status" value="1"/>
</dbReference>
<dbReference type="RefSeq" id="WP_311869021.1">
    <property type="nucleotide sequence ID" value="NZ_JAUZVT010000001.1"/>
</dbReference>
<feature type="transmembrane region" description="Helical" evidence="8">
    <location>
        <begin position="446"/>
        <end position="471"/>
    </location>
</feature>
<comment type="caution">
    <text evidence="10">The sequence shown here is derived from an EMBL/GenBank/DDBJ whole genome shotgun (WGS) entry which is preliminary data.</text>
</comment>
<dbReference type="Pfam" id="PF02687">
    <property type="entry name" value="FtsX"/>
    <property type="match status" value="1"/>
</dbReference>
<evidence type="ECO:0000313" key="11">
    <source>
        <dbReference type="Proteomes" id="UP001262835"/>
    </source>
</evidence>
<evidence type="ECO:0000259" key="9">
    <source>
        <dbReference type="Pfam" id="PF02687"/>
    </source>
</evidence>
<evidence type="ECO:0000313" key="10">
    <source>
        <dbReference type="EMBL" id="MDT3329888.1"/>
    </source>
</evidence>
<dbReference type="InterPro" id="IPR050250">
    <property type="entry name" value="Macrolide_Exporter_MacB"/>
</dbReference>
<evidence type="ECO:0000256" key="5">
    <source>
        <dbReference type="ARBA" id="ARBA00023136"/>
    </source>
</evidence>
<evidence type="ECO:0000256" key="6">
    <source>
        <dbReference type="ARBA" id="ARBA00038076"/>
    </source>
</evidence>
<keyword evidence="11" id="KW-1185">Reference proteome</keyword>
<keyword evidence="2" id="KW-1003">Cell membrane</keyword>
<dbReference type="EMBL" id="JAUZVT010000001">
    <property type="protein sequence ID" value="MDT3329888.1"/>
    <property type="molecule type" value="Genomic_DNA"/>
</dbReference>
<feature type="region of interest" description="Disordered" evidence="7">
    <location>
        <begin position="1"/>
        <end position="27"/>
    </location>
</feature>
<proteinExistence type="inferred from homology"/>
<dbReference type="PANTHER" id="PTHR30572:SF4">
    <property type="entry name" value="ABC TRANSPORTER PERMEASE YTRF"/>
    <property type="match status" value="1"/>
</dbReference>